<comment type="caution">
    <text evidence="1">The sequence shown here is derived from an EMBL/GenBank/DDBJ whole genome shotgun (WGS) entry which is preliminary data.</text>
</comment>
<reference evidence="1 2" key="1">
    <citation type="submission" date="2023-03" db="EMBL/GenBank/DDBJ databases">
        <title>WGS of Gossypium arboreum.</title>
        <authorList>
            <person name="Yu D."/>
        </authorList>
    </citation>
    <scope>NUCLEOTIDE SEQUENCE [LARGE SCALE GENOMIC DNA]</scope>
    <source>
        <tissue evidence="1">Leaf</tissue>
    </source>
</reference>
<name>A0ABR0R4V8_GOSAR</name>
<protein>
    <submittedName>
        <fullName evidence="1">Uncharacterized protein</fullName>
    </submittedName>
</protein>
<proteinExistence type="predicted"/>
<dbReference type="Proteomes" id="UP001358586">
    <property type="component" value="Chromosome 1"/>
</dbReference>
<organism evidence="1 2">
    <name type="scientific">Gossypium arboreum</name>
    <name type="common">Tree cotton</name>
    <name type="synonym">Gossypium nanking</name>
    <dbReference type="NCBI Taxonomy" id="29729"/>
    <lineage>
        <taxon>Eukaryota</taxon>
        <taxon>Viridiplantae</taxon>
        <taxon>Streptophyta</taxon>
        <taxon>Embryophyta</taxon>
        <taxon>Tracheophyta</taxon>
        <taxon>Spermatophyta</taxon>
        <taxon>Magnoliopsida</taxon>
        <taxon>eudicotyledons</taxon>
        <taxon>Gunneridae</taxon>
        <taxon>Pentapetalae</taxon>
        <taxon>rosids</taxon>
        <taxon>malvids</taxon>
        <taxon>Malvales</taxon>
        <taxon>Malvaceae</taxon>
        <taxon>Malvoideae</taxon>
        <taxon>Gossypium</taxon>
    </lineage>
</organism>
<keyword evidence="2" id="KW-1185">Reference proteome</keyword>
<dbReference type="EMBL" id="JARKNE010000001">
    <property type="protein sequence ID" value="KAK5846554.1"/>
    <property type="molecule type" value="Genomic_DNA"/>
</dbReference>
<evidence type="ECO:0000313" key="1">
    <source>
        <dbReference type="EMBL" id="KAK5846554.1"/>
    </source>
</evidence>
<accession>A0ABR0R4V8</accession>
<sequence length="126" mass="14753">MELLNFSWILNNSNPDLWNWFTWVFNQGSNEQCRIFCCRLWLIWTNRNKLIYEGKSSTSWDISKQINSYISELDGIKDKVLILEANARLKQNIQRANVVIYFDAVFDPQNFRSASGLVAKDEGVEP</sequence>
<gene>
    <name evidence="1" type="ORF">PVK06_002847</name>
</gene>
<evidence type="ECO:0000313" key="2">
    <source>
        <dbReference type="Proteomes" id="UP001358586"/>
    </source>
</evidence>